<sequence>LQAEFGARSSGPEQIHGTAIVVVLLTLGPSLADKERRKAAFRHGMV</sequence>
<gene>
    <name evidence="2" type="ORF">FOC4_h10017266</name>
</gene>
<evidence type="ECO:0000313" key="3">
    <source>
        <dbReference type="Proteomes" id="UP000016929"/>
    </source>
</evidence>
<proteinExistence type="predicted"/>
<keyword evidence="1" id="KW-0812">Transmembrane</keyword>
<evidence type="ECO:0000313" key="2">
    <source>
        <dbReference type="EMBL" id="EMT68494.1"/>
    </source>
</evidence>
<feature type="non-terminal residue" evidence="2">
    <location>
        <position position="1"/>
    </location>
</feature>
<reference evidence="3" key="1">
    <citation type="submission" date="2012-09" db="EMBL/GenBank/DDBJ databases">
        <title>Genome sequencing and comparative transcriptomics of race 1 and race 4 of banana pathogen: Fusarium oxysporum f. sp. cubense.</title>
        <authorList>
            <person name="Fang X."/>
            <person name="Huang J."/>
        </authorList>
    </citation>
    <scope>NUCLEOTIDE SEQUENCE [LARGE SCALE GENOMIC DNA]</scope>
    <source>
        <strain evidence="3">race 4</strain>
    </source>
</reference>
<accession>N1RRM1</accession>
<keyword evidence="3" id="KW-1185">Reference proteome</keyword>
<name>N1RRM1_FUSC4</name>
<keyword evidence="1" id="KW-1133">Transmembrane helix</keyword>
<protein>
    <submittedName>
        <fullName evidence="2">Uncharacterized protein</fullName>
    </submittedName>
</protein>
<reference evidence="3" key="2">
    <citation type="journal article" date="2014" name="PLoS ONE">
        <title>Genome and Transcriptome Analysis of the Fungal Pathogen Fusarium oxysporum f. sp. cubense Causing Banana Vascular Wilt Disease.</title>
        <authorList>
            <person name="Guo L."/>
            <person name="Han L."/>
            <person name="Yang L."/>
            <person name="Zeng H."/>
            <person name="Fan D."/>
            <person name="Zhu Y."/>
            <person name="Feng Y."/>
            <person name="Wang G."/>
            <person name="Peng C."/>
            <person name="Jiang X."/>
            <person name="Zhou D."/>
            <person name="Ni P."/>
            <person name="Liang C."/>
            <person name="Liu L."/>
            <person name="Wang J."/>
            <person name="Mao C."/>
            <person name="Fang X."/>
            <person name="Peng M."/>
            <person name="Huang J."/>
        </authorList>
    </citation>
    <scope>NUCLEOTIDE SEQUENCE [LARGE SCALE GENOMIC DNA]</scope>
    <source>
        <strain evidence="3">race 4</strain>
    </source>
</reference>
<evidence type="ECO:0000256" key="1">
    <source>
        <dbReference type="SAM" id="Phobius"/>
    </source>
</evidence>
<dbReference type="HOGENOM" id="CLU_3193944_0_0_1"/>
<organism evidence="2 3">
    <name type="scientific">Fusarium oxysporum f. sp. cubense (strain race 4)</name>
    <name type="common">Panama disease fungus</name>
    <dbReference type="NCBI Taxonomy" id="2502994"/>
    <lineage>
        <taxon>Eukaryota</taxon>
        <taxon>Fungi</taxon>
        <taxon>Dikarya</taxon>
        <taxon>Ascomycota</taxon>
        <taxon>Pezizomycotina</taxon>
        <taxon>Sordariomycetes</taxon>
        <taxon>Hypocreomycetidae</taxon>
        <taxon>Hypocreales</taxon>
        <taxon>Nectriaceae</taxon>
        <taxon>Fusarium</taxon>
        <taxon>Fusarium oxysporum species complex</taxon>
    </lineage>
</organism>
<dbReference type="EMBL" id="KB726554">
    <property type="protein sequence ID" value="EMT68494.1"/>
    <property type="molecule type" value="Genomic_DNA"/>
</dbReference>
<feature type="non-terminal residue" evidence="2">
    <location>
        <position position="46"/>
    </location>
</feature>
<keyword evidence="1" id="KW-0472">Membrane</keyword>
<dbReference type="AlphaFoldDB" id="N1RRM1"/>
<feature type="transmembrane region" description="Helical" evidence="1">
    <location>
        <begin position="15"/>
        <end position="32"/>
    </location>
</feature>
<dbReference type="Proteomes" id="UP000016929">
    <property type="component" value="Unassembled WGS sequence"/>
</dbReference>